<dbReference type="RefSeq" id="YP_009837926.1">
    <property type="nucleotide sequence ID" value="NC_048704.1"/>
</dbReference>
<keyword evidence="2" id="KW-1185">Reference proteome</keyword>
<dbReference type="Proteomes" id="UP000246196">
    <property type="component" value="Segment"/>
</dbReference>
<organism evidence="1 2">
    <name type="scientific">Pectobacterium phage Nepra</name>
    <dbReference type="NCBI Taxonomy" id="2163635"/>
    <lineage>
        <taxon>Viruses</taxon>
        <taxon>Duplodnaviria</taxon>
        <taxon>Heunggongvirae</taxon>
        <taxon>Uroviricota</taxon>
        <taxon>Caudoviricetes</taxon>
        <taxon>Schitoviridae</taxon>
        <taxon>Cbunavirus</taxon>
        <taxon>Cbunavirus nepra</taxon>
    </lineage>
</organism>
<dbReference type="KEGG" id="vg:55608129"/>
<dbReference type="GeneID" id="55608129"/>
<proteinExistence type="predicted"/>
<evidence type="ECO:0000313" key="1">
    <source>
        <dbReference type="EMBL" id="AWD92589.1"/>
    </source>
</evidence>
<evidence type="ECO:0000313" key="2">
    <source>
        <dbReference type="Proteomes" id="UP000246196"/>
    </source>
</evidence>
<protein>
    <submittedName>
        <fullName evidence="1">Uncharacterized protein</fullName>
    </submittedName>
</protein>
<accession>A0A2S1GTB9</accession>
<reference evidence="1 2" key="1">
    <citation type="submission" date="2018-03" db="EMBL/GenBank/DDBJ databases">
        <title>Phage therapy in agriculture - a green tech approach to combat plant pathogenic bacteria.</title>
        <authorList>
            <person name="Carstens A.B."/>
            <person name="Djurhuus A.M."/>
            <person name="Hansen L.H."/>
        </authorList>
    </citation>
    <scope>NUCLEOTIDE SEQUENCE [LARGE SCALE GENOMIC DNA]</scope>
</reference>
<sequence length="195" mass="21987">MSLSKDMDRKVRLALGQYSEWQVASMYNLRVGAVRAIKLEMDDEDRQFNARIQQGLFRQTFKLPGTVTGRIPSLVPEGLHNSPREYENHLPSLDYVGLEARVMAGFFTPTGLPTPAFWGFINQYVKKSGHTMLDILHDQEIYAPEQLERALDIDSQLEDMTPEQLASLLHRVSKKVYEHAIADPTGPGANVSDGE</sequence>
<dbReference type="EMBL" id="MH059638">
    <property type="protein sequence ID" value="AWD92589.1"/>
    <property type="molecule type" value="Genomic_DNA"/>
</dbReference>
<name>A0A2S1GTB9_9CAUD</name>